<dbReference type="RefSeq" id="XP_025432146.1">
    <property type="nucleotide sequence ID" value="XM_025571770.1"/>
</dbReference>
<dbReference type="InterPro" id="IPR001128">
    <property type="entry name" value="Cyt_P450"/>
</dbReference>
<sequence>MSVPTLLLALLPLLAIYLWQRLRYLRFNQHASWPQLPPSLLWGHMKALNEFVKRGEPRRHIDHVFGEIQQSLGNPPLFLVDLRPVVGVIGIVCNHEVAEQVSRSTKAFPYSMSKSPTMKPLEPLLGPHSVITAEGEQWKALRKRYNPGFAPQHLLTLLPCIIDKARIFIQCLDKYVQTGEEFSLEDRCTSLTLDIIGAVTMDTDLNAQLPTNQQSQLAHRYRQLLASYGRDGKASSFHPTGLLKPFILLRRKILVHQIDLLLKTHIETKFAELQTTTNKSFSRSILGLSLQDIDYLTPRIIHETADQLKSFLFAGHDTTSILLQWTFYELSRTPRVLDAVRRELDAIFGKETSSSPAAVAEILLAGGDEYLSQMTYIAAVIKEVLRLHPPSGTARYMPPGTGFTVTLPDGQTMCLDGVVIYGCATLVQRDEAVFGPTKDEFWPERWLEGTIAGGGAAVKGSSRASSDDSWENVGGAGTEQIPVSAWRPFERGPRNCIGQGLVNLEVRVILACTVRRFDFGKVGLGAVARDAQGVPLLGPKGQLEVVEELFNTMQVTAKPVDGTKIKVRYASWG</sequence>
<dbReference type="PRINTS" id="PR00385">
    <property type="entry name" value="P450"/>
</dbReference>
<comment type="similarity">
    <text evidence="1">Belongs to the cytochrome P450 family.</text>
</comment>
<evidence type="ECO:0000313" key="6">
    <source>
        <dbReference type="Proteomes" id="UP000248349"/>
    </source>
</evidence>
<evidence type="ECO:0000256" key="2">
    <source>
        <dbReference type="ARBA" id="ARBA00023002"/>
    </source>
</evidence>
<dbReference type="PRINTS" id="PR00463">
    <property type="entry name" value="EP450I"/>
</dbReference>
<dbReference type="EMBL" id="KZ821228">
    <property type="protein sequence ID" value="PYH46164.1"/>
    <property type="molecule type" value="Genomic_DNA"/>
</dbReference>
<dbReference type="PANTHER" id="PTHR24305:SF222">
    <property type="entry name" value="CYTOCHROME P450 MONOOXYGENASE STCS"/>
    <property type="match status" value="1"/>
</dbReference>
<dbReference type="AlphaFoldDB" id="A0A318ZIK1"/>
<organism evidence="5 6">
    <name type="scientific">Aspergillus saccharolyticus JOP 1030-1</name>
    <dbReference type="NCBI Taxonomy" id="1450539"/>
    <lineage>
        <taxon>Eukaryota</taxon>
        <taxon>Fungi</taxon>
        <taxon>Dikarya</taxon>
        <taxon>Ascomycota</taxon>
        <taxon>Pezizomycotina</taxon>
        <taxon>Eurotiomycetes</taxon>
        <taxon>Eurotiomycetidae</taxon>
        <taxon>Eurotiales</taxon>
        <taxon>Aspergillaceae</taxon>
        <taxon>Aspergillus</taxon>
        <taxon>Aspergillus subgen. Circumdati</taxon>
    </lineage>
</organism>
<feature type="binding site" description="axial binding residue" evidence="4">
    <location>
        <position position="496"/>
    </location>
    <ligand>
        <name>heme</name>
        <dbReference type="ChEBI" id="CHEBI:30413"/>
    </ligand>
    <ligandPart>
        <name>Fe</name>
        <dbReference type="ChEBI" id="CHEBI:18248"/>
    </ligandPart>
</feature>
<dbReference type="STRING" id="1450539.A0A318ZIK1"/>
<keyword evidence="4" id="KW-0349">Heme</keyword>
<dbReference type="InterPro" id="IPR050121">
    <property type="entry name" value="Cytochrome_P450_monoxygenase"/>
</dbReference>
<keyword evidence="4" id="KW-0408">Iron</keyword>
<dbReference type="OrthoDB" id="10029320at2759"/>
<dbReference type="PANTHER" id="PTHR24305">
    <property type="entry name" value="CYTOCHROME P450"/>
    <property type="match status" value="1"/>
</dbReference>
<reference evidence="5 6" key="1">
    <citation type="submission" date="2016-12" db="EMBL/GenBank/DDBJ databases">
        <title>The genomes of Aspergillus section Nigri reveals drivers in fungal speciation.</title>
        <authorList>
            <consortium name="DOE Joint Genome Institute"/>
            <person name="Vesth T.C."/>
            <person name="Nybo J."/>
            <person name="Theobald S."/>
            <person name="Brandl J."/>
            <person name="Frisvad J.C."/>
            <person name="Nielsen K.F."/>
            <person name="Lyhne E.K."/>
            <person name="Kogle M.E."/>
            <person name="Kuo A."/>
            <person name="Riley R."/>
            <person name="Clum A."/>
            <person name="Nolan M."/>
            <person name="Lipzen A."/>
            <person name="Salamov A."/>
            <person name="Henrissat B."/>
            <person name="Wiebenga A."/>
            <person name="De Vries R.P."/>
            <person name="Grigoriev I.V."/>
            <person name="Mortensen U.H."/>
            <person name="Andersen M.R."/>
            <person name="Baker S.E."/>
        </authorList>
    </citation>
    <scope>NUCLEOTIDE SEQUENCE [LARGE SCALE GENOMIC DNA]</scope>
    <source>
        <strain evidence="5 6">JOP 1030-1</strain>
    </source>
</reference>
<evidence type="ECO:0000256" key="3">
    <source>
        <dbReference type="ARBA" id="ARBA00023033"/>
    </source>
</evidence>
<dbReference type="GO" id="GO:0020037">
    <property type="term" value="F:heme binding"/>
    <property type="evidence" value="ECO:0007669"/>
    <property type="project" value="InterPro"/>
</dbReference>
<dbReference type="Gene3D" id="1.10.630.10">
    <property type="entry name" value="Cytochrome P450"/>
    <property type="match status" value="1"/>
</dbReference>
<dbReference type="GO" id="GO:0016705">
    <property type="term" value="F:oxidoreductase activity, acting on paired donors, with incorporation or reduction of molecular oxygen"/>
    <property type="evidence" value="ECO:0007669"/>
    <property type="project" value="InterPro"/>
</dbReference>
<name>A0A318ZIK1_9EURO</name>
<gene>
    <name evidence="5" type="ORF">BP01DRAFT_294415</name>
</gene>
<evidence type="ECO:0000256" key="4">
    <source>
        <dbReference type="PIRSR" id="PIRSR602401-1"/>
    </source>
</evidence>
<dbReference type="Pfam" id="PF00067">
    <property type="entry name" value="p450"/>
    <property type="match status" value="1"/>
</dbReference>
<comment type="cofactor">
    <cofactor evidence="4">
        <name>heme</name>
        <dbReference type="ChEBI" id="CHEBI:30413"/>
    </cofactor>
</comment>
<dbReference type="GO" id="GO:0005506">
    <property type="term" value="F:iron ion binding"/>
    <property type="evidence" value="ECO:0007669"/>
    <property type="project" value="InterPro"/>
</dbReference>
<evidence type="ECO:0000313" key="5">
    <source>
        <dbReference type="EMBL" id="PYH46164.1"/>
    </source>
</evidence>
<protein>
    <submittedName>
        <fullName evidence="5">Cytochrome P450 monooxygenase</fullName>
    </submittedName>
</protein>
<proteinExistence type="inferred from homology"/>
<dbReference type="SUPFAM" id="SSF48264">
    <property type="entry name" value="Cytochrome P450"/>
    <property type="match status" value="1"/>
</dbReference>
<dbReference type="InterPro" id="IPR002401">
    <property type="entry name" value="Cyt_P450_E_grp-I"/>
</dbReference>
<keyword evidence="6" id="KW-1185">Reference proteome</keyword>
<evidence type="ECO:0000256" key="1">
    <source>
        <dbReference type="ARBA" id="ARBA00010617"/>
    </source>
</evidence>
<dbReference type="CDD" id="cd11051">
    <property type="entry name" value="CYP59-like"/>
    <property type="match status" value="1"/>
</dbReference>
<keyword evidence="3 5" id="KW-0503">Monooxygenase</keyword>
<dbReference type="Proteomes" id="UP000248349">
    <property type="component" value="Unassembled WGS sequence"/>
</dbReference>
<dbReference type="InterPro" id="IPR036396">
    <property type="entry name" value="Cyt_P450_sf"/>
</dbReference>
<dbReference type="GeneID" id="37072998"/>
<accession>A0A318ZIK1</accession>
<dbReference type="GO" id="GO:0004497">
    <property type="term" value="F:monooxygenase activity"/>
    <property type="evidence" value="ECO:0007669"/>
    <property type="project" value="UniProtKB-KW"/>
</dbReference>
<keyword evidence="4" id="KW-0479">Metal-binding</keyword>
<keyword evidence="2" id="KW-0560">Oxidoreductase</keyword>